<dbReference type="Pfam" id="PF26337">
    <property type="entry name" value="Gtf3_C"/>
    <property type="match status" value="1"/>
</dbReference>
<dbReference type="Pfam" id="PF26334">
    <property type="entry name" value="Gtf3_N"/>
    <property type="match status" value="1"/>
</dbReference>
<keyword evidence="5" id="KW-1185">Reference proteome</keyword>
<dbReference type="PIRSF" id="PIRSF007023">
    <property type="entry name" value="UDP-Galf_transf"/>
    <property type="match status" value="1"/>
</dbReference>
<reference evidence="4" key="1">
    <citation type="submission" date="2022-05" db="EMBL/GenBank/DDBJ databases">
        <authorList>
            <person name="Oliphant S.A."/>
            <person name="Watson-Haigh N.S."/>
            <person name="Sumby K.M."/>
            <person name="Gardner J.M."/>
            <person name="Jiranek V."/>
        </authorList>
    </citation>
    <scope>NUCLEOTIDE SEQUENCE</scope>
    <source>
        <strain evidence="4">Ru20-1</strain>
    </source>
</reference>
<evidence type="ECO:0000259" key="3">
    <source>
        <dbReference type="Pfam" id="PF26337"/>
    </source>
</evidence>
<feature type="domain" description="Glucosyltransferase 3-like N-terminal" evidence="2">
    <location>
        <begin position="3"/>
        <end position="157"/>
    </location>
</feature>
<dbReference type="Gene3D" id="3.40.50.2000">
    <property type="entry name" value="Glycogen Phosphorylase B"/>
    <property type="match status" value="2"/>
</dbReference>
<accession>A0ABY5C3N0</accession>
<feature type="domain" description="Glucosyltransferase 3-like C-terminal" evidence="3">
    <location>
        <begin position="177"/>
        <end position="338"/>
    </location>
</feature>
<dbReference type="InterPro" id="IPR058592">
    <property type="entry name" value="Gtf3_C"/>
</dbReference>
<gene>
    <name evidence="4" type="ORF">M8332_00560</name>
</gene>
<evidence type="ECO:0000313" key="5">
    <source>
        <dbReference type="Proteomes" id="UP001057532"/>
    </source>
</evidence>
<dbReference type="InterPro" id="IPR058591">
    <property type="entry name" value="Gtf3_N"/>
</dbReference>
<dbReference type="EMBL" id="CP097478">
    <property type="protein sequence ID" value="USS93394.1"/>
    <property type="molecule type" value="Genomic_DNA"/>
</dbReference>
<name>A0ABY5C3N0_9LACO</name>
<organism evidence="4 5">
    <name type="scientific">Fructilactobacillus ixorae</name>
    <dbReference type="NCBI Taxonomy" id="1750535"/>
    <lineage>
        <taxon>Bacteria</taxon>
        <taxon>Bacillati</taxon>
        <taxon>Bacillota</taxon>
        <taxon>Bacilli</taxon>
        <taxon>Lactobacillales</taxon>
        <taxon>Lactobacillaceae</taxon>
        <taxon>Fructilactobacillus</taxon>
    </lineage>
</organism>
<protein>
    <recommendedName>
        <fullName evidence="6">Beta-1,6-galactofuranosyltransferase</fullName>
    </recommendedName>
</protein>
<sequence>MSRYIINMVRADGSSGDNKPKADAGRILADRLAFQPVNIKQYKHSRIDQNWLIHSRIKHKLGPLHLTADDVVLVHYPIYTGAKFETYLLEYLQKHGVTTIALVHDLDSLRFNWSIFGDLQNEVNYLNGYDFVIAHNPKMTELLRQTGLTTKVVNLRIFDYLAKRNEVANSSQTKNQVTFAGNLNKAPFLINLQVHNPVKFELYGNIDDASQLNPSLHYHGSVSPTQLAKEMGRGFGLVWDGTSVNGVTGSVGNYLRYNNPYKLSAYLSADMPVIVWEKAAISDFVNRHQIGISVARIDDLTDVLSQLDDAKFQQMVANAQSIGAKVRNGDYLYAAVKQCLKPN</sequence>
<evidence type="ECO:0000259" key="2">
    <source>
        <dbReference type="Pfam" id="PF26334"/>
    </source>
</evidence>
<keyword evidence="1" id="KW-0808">Transferase</keyword>
<evidence type="ECO:0000256" key="1">
    <source>
        <dbReference type="ARBA" id="ARBA00022679"/>
    </source>
</evidence>
<evidence type="ECO:0000313" key="4">
    <source>
        <dbReference type="EMBL" id="USS93394.1"/>
    </source>
</evidence>
<evidence type="ECO:0008006" key="6">
    <source>
        <dbReference type="Google" id="ProtNLM"/>
    </source>
</evidence>
<dbReference type="Proteomes" id="UP001057532">
    <property type="component" value="Chromosome"/>
</dbReference>
<proteinExistence type="predicted"/>
<dbReference type="RefSeq" id="WP_252780223.1">
    <property type="nucleotide sequence ID" value="NZ_CP097478.1"/>
</dbReference>